<dbReference type="SUPFAM" id="SSF51182">
    <property type="entry name" value="RmlC-like cupins"/>
    <property type="match status" value="1"/>
</dbReference>
<dbReference type="InterPro" id="IPR014710">
    <property type="entry name" value="RmlC-like_jellyroll"/>
</dbReference>
<proteinExistence type="predicted"/>
<evidence type="ECO:0000313" key="2">
    <source>
        <dbReference type="Proteomes" id="UP000237350"/>
    </source>
</evidence>
<organism evidence="1 2">
    <name type="scientific">Alkalispirochaeta sphaeroplastigenens</name>
    <dbReference type="NCBI Taxonomy" id="1187066"/>
    <lineage>
        <taxon>Bacteria</taxon>
        <taxon>Pseudomonadati</taxon>
        <taxon>Spirochaetota</taxon>
        <taxon>Spirochaetia</taxon>
        <taxon>Spirochaetales</taxon>
        <taxon>Spirochaetaceae</taxon>
        <taxon>Alkalispirochaeta</taxon>
    </lineage>
</organism>
<keyword evidence="2" id="KW-1185">Reference proteome</keyword>
<dbReference type="EMBL" id="LPWH01000112">
    <property type="protein sequence ID" value="POQ99033.1"/>
    <property type="molecule type" value="Genomic_DNA"/>
</dbReference>
<dbReference type="AlphaFoldDB" id="A0A2S4JHP7"/>
<dbReference type="Gene3D" id="2.60.120.10">
    <property type="entry name" value="Jelly Rolls"/>
    <property type="match status" value="1"/>
</dbReference>
<name>A0A2S4JHP7_9SPIO</name>
<evidence type="ECO:0000313" key="1">
    <source>
        <dbReference type="EMBL" id="POQ99033.1"/>
    </source>
</evidence>
<evidence type="ECO:0008006" key="3">
    <source>
        <dbReference type="Google" id="ProtNLM"/>
    </source>
</evidence>
<reference evidence="2" key="1">
    <citation type="submission" date="2015-12" db="EMBL/GenBank/DDBJ databases">
        <authorList>
            <person name="Lodha T.D."/>
            <person name="Chintalapati S."/>
            <person name="Chintalapati V.R."/>
            <person name="Sravanthi T."/>
        </authorList>
    </citation>
    <scope>NUCLEOTIDE SEQUENCE [LARGE SCALE GENOMIC DNA]</scope>
    <source>
        <strain evidence="2">JC133</strain>
    </source>
</reference>
<protein>
    <recommendedName>
        <fullName evidence="3">dTDP-4-dehydrorhamnose 3,5-epimerase</fullName>
    </recommendedName>
</protein>
<dbReference type="Proteomes" id="UP000237350">
    <property type="component" value="Unassembled WGS sequence"/>
</dbReference>
<dbReference type="InterPro" id="IPR011051">
    <property type="entry name" value="RmlC_Cupin_sf"/>
</dbReference>
<gene>
    <name evidence="1" type="ORF">AU468_11080</name>
</gene>
<accession>A0A2S4JHP7</accession>
<dbReference type="OrthoDB" id="9800680at2"/>
<comment type="caution">
    <text evidence="1">The sequence shown here is derived from an EMBL/GenBank/DDBJ whole genome shotgun (WGS) entry which is preliminary data.</text>
</comment>
<sequence length="145" mass="15830">MIDGVLLTAERVIRVPGGDVLHALRRSSVGFRGFGEAYFSFVDQGATKGWKRHSRVTLNLLVPVGAVHFILFDDREESATLRAYVEATLSRERYSRLTVPPGVWMAFTGVGPLNVVLDIIDEEHSPEEGESAPLDCFVFPGGGGV</sequence>